<dbReference type="Pfam" id="PF01266">
    <property type="entry name" value="DAO"/>
    <property type="match status" value="1"/>
</dbReference>
<evidence type="ECO:0000256" key="3">
    <source>
        <dbReference type="ARBA" id="ARBA00022630"/>
    </source>
</evidence>
<evidence type="ECO:0000313" key="8">
    <source>
        <dbReference type="Proteomes" id="UP000033483"/>
    </source>
</evidence>
<dbReference type="EMBL" id="LAEV01002311">
    <property type="protein sequence ID" value="KKA26028.1"/>
    <property type="molecule type" value="Genomic_DNA"/>
</dbReference>
<comment type="cofactor">
    <cofactor evidence="1">
        <name>FAD</name>
        <dbReference type="ChEBI" id="CHEBI:57692"/>
    </cofactor>
</comment>
<comment type="similarity">
    <text evidence="2">Belongs to the MSOX/MTOX family.</text>
</comment>
<evidence type="ECO:0000256" key="4">
    <source>
        <dbReference type="ARBA" id="ARBA00022827"/>
    </source>
</evidence>
<evidence type="ECO:0000256" key="5">
    <source>
        <dbReference type="ARBA" id="ARBA00023002"/>
    </source>
</evidence>
<dbReference type="InterPro" id="IPR045170">
    <property type="entry name" value="MTOX"/>
</dbReference>
<proteinExistence type="inferred from homology"/>
<dbReference type="PANTHER" id="PTHR10961:SF26">
    <property type="entry name" value="L-SACCHAROPINE OXIDASE"/>
    <property type="match status" value="1"/>
</dbReference>
<dbReference type="Gene3D" id="3.50.50.60">
    <property type="entry name" value="FAD/NAD(P)-binding domain"/>
    <property type="match status" value="1"/>
</dbReference>
<dbReference type="PANTHER" id="PTHR10961">
    <property type="entry name" value="PEROXISOMAL SARCOSINE OXIDASE"/>
    <property type="match status" value="1"/>
</dbReference>
<gene>
    <name evidence="7" type="ORF">TD95_005051</name>
</gene>
<dbReference type="SUPFAM" id="SSF51905">
    <property type="entry name" value="FAD/NAD(P)-binding domain"/>
    <property type="match status" value="1"/>
</dbReference>
<sequence length="429" mass="47001">MLSPDTSILIIGTLTQIYRGTFGISTAYHLAKRGYKNITAIDRNLCPSVDSAGYDLNKIVRTEYDDDFYTKMALEALEKWRAPEFAGIFHETGRLTTTNGNQAALDHLRQSHQNLQSAGQADRARLVSGRAEIVSLIPQLSGAVGLDSWTGLFNAQGGWVHARKALEKWAAAASLMGVSFISGPRGTMTGLEVSDGKIVGVRTQAGDVLTADQYILCTGAASPELLPELAPQLWSKCWTVGHIELSEEEAREWRGIPVIDHFELGFAFEPDGEFRRIKICDNTPGYQNCTATYTDASGSKVPYSVPRYASTHPSDGIPAESAAGIRAYIDTVMPQFSGRPLVDTKVCWCTDSPDAHFLIDRHPKYAELLLATGDSGHAFKMFPVIGDYIGDALEGKERGLKQEWKFGGRKGKPVAMRPDTEVKDLRDVL</sequence>
<dbReference type="GO" id="GO:0008115">
    <property type="term" value="F:sarcosine oxidase activity"/>
    <property type="evidence" value="ECO:0007669"/>
    <property type="project" value="TreeGrafter"/>
</dbReference>
<accession>A0A0F4Z828</accession>
<protein>
    <recommendedName>
        <fullName evidence="6">FAD dependent oxidoreductase domain-containing protein</fullName>
    </recommendedName>
</protein>
<dbReference type="OrthoDB" id="2219495at2759"/>
<evidence type="ECO:0000256" key="2">
    <source>
        <dbReference type="ARBA" id="ARBA00010989"/>
    </source>
</evidence>
<dbReference type="AlphaFoldDB" id="A0A0F4Z828"/>
<dbReference type="GO" id="GO:0050660">
    <property type="term" value="F:flavin adenine dinucleotide binding"/>
    <property type="evidence" value="ECO:0007669"/>
    <property type="project" value="InterPro"/>
</dbReference>
<comment type="caution">
    <text evidence="7">The sequence shown here is derived from an EMBL/GenBank/DDBJ whole genome shotgun (WGS) entry which is preliminary data.</text>
</comment>
<dbReference type="InterPro" id="IPR006076">
    <property type="entry name" value="FAD-dep_OxRdtase"/>
</dbReference>
<organism evidence="7 8">
    <name type="scientific">Thielaviopsis punctulata</name>
    <dbReference type="NCBI Taxonomy" id="72032"/>
    <lineage>
        <taxon>Eukaryota</taxon>
        <taxon>Fungi</taxon>
        <taxon>Dikarya</taxon>
        <taxon>Ascomycota</taxon>
        <taxon>Pezizomycotina</taxon>
        <taxon>Sordariomycetes</taxon>
        <taxon>Hypocreomycetidae</taxon>
        <taxon>Microascales</taxon>
        <taxon>Ceratocystidaceae</taxon>
        <taxon>Thielaviopsis</taxon>
    </lineage>
</organism>
<keyword evidence="5" id="KW-0560">Oxidoreductase</keyword>
<dbReference type="Gene3D" id="3.30.9.10">
    <property type="entry name" value="D-Amino Acid Oxidase, subunit A, domain 2"/>
    <property type="match status" value="1"/>
</dbReference>
<evidence type="ECO:0000259" key="6">
    <source>
        <dbReference type="Pfam" id="PF01266"/>
    </source>
</evidence>
<keyword evidence="3" id="KW-0285">Flavoprotein</keyword>
<feature type="domain" description="FAD dependent oxidoreductase" evidence="6">
    <location>
        <begin position="20"/>
        <end position="391"/>
    </location>
</feature>
<keyword evidence="4" id="KW-0274">FAD</keyword>
<name>A0A0F4Z828_9PEZI</name>
<dbReference type="GO" id="GO:0051698">
    <property type="term" value="F:saccharopine oxidase activity"/>
    <property type="evidence" value="ECO:0007669"/>
    <property type="project" value="TreeGrafter"/>
</dbReference>
<evidence type="ECO:0000313" key="7">
    <source>
        <dbReference type="EMBL" id="KKA26028.1"/>
    </source>
</evidence>
<reference evidence="7 8" key="1">
    <citation type="submission" date="2015-03" db="EMBL/GenBank/DDBJ databases">
        <authorList>
            <person name="Radwan O."/>
            <person name="Al-Naeli F.A."/>
            <person name="Rendon G.A."/>
            <person name="Fields C."/>
        </authorList>
    </citation>
    <scope>NUCLEOTIDE SEQUENCE [LARGE SCALE GENOMIC DNA]</scope>
    <source>
        <strain evidence="7">CR-DP1</strain>
    </source>
</reference>
<keyword evidence="8" id="KW-1185">Reference proteome</keyword>
<dbReference type="InterPro" id="IPR036188">
    <property type="entry name" value="FAD/NAD-bd_sf"/>
</dbReference>
<dbReference type="Proteomes" id="UP000033483">
    <property type="component" value="Unassembled WGS sequence"/>
</dbReference>
<evidence type="ECO:0000256" key="1">
    <source>
        <dbReference type="ARBA" id="ARBA00001974"/>
    </source>
</evidence>